<reference evidence="16 17" key="1">
    <citation type="submission" date="2019-04" db="EMBL/GenBank/DDBJ databases">
        <title>Streptomyces sp. nov. Bv016 isolated from bark of Buahinia variegata.</title>
        <authorList>
            <person name="Kanchanasin P."/>
            <person name="Tanasupawat S."/>
            <person name="Yuki M."/>
            <person name="Kudo T."/>
        </authorList>
    </citation>
    <scope>NUCLEOTIDE SEQUENCE [LARGE SCALE GENOMIC DNA]</scope>
    <source>
        <strain evidence="16 17">Bv016</strain>
    </source>
</reference>
<dbReference type="SUPFAM" id="SSF52218">
    <property type="entry name" value="Flavoproteins"/>
    <property type="match status" value="1"/>
</dbReference>
<dbReference type="GO" id="GO:0005506">
    <property type="term" value="F:iron ion binding"/>
    <property type="evidence" value="ECO:0007669"/>
    <property type="project" value="UniProtKB-UniRule"/>
</dbReference>
<dbReference type="PANTHER" id="PTHR19384:SF17">
    <property type="entry name" value="NADPH--CYTOCHROME P450 REDUCTASE"/>
    <property type="match status" value="1"/>
</dbReference>
<comment type="cofactor">
    <cofactor evidence="12 13">
        <name>heme</name>
        <dbReference type="ChEBI" id="CHEBI:30413"/>
    </cofactor>
</comment>
<dbReference type="Pfam" id="PF00258">
    <property type="entry name" value="Flavodoxin_1"/>
    <property type="match status" value="1"/>
</dbReference>
<evidence type="ECO:0000256" key="8">
    <source>
        <dbReference type="ARBA" id="ARBA00022857"/>
    </source>
</evidence>
<keyword evidence="3 12" id="KW-0349">Heme</keyword>
<dbReference type="InterPro" id="IPR023173">
    <property type="entry name" value="NADPH_Cyt_P450_Rdtase_alpha"/>
</dbReference>
<dbReference type="Gene3D" id="2.40.30.10">
    <property type="entry name" value="Translation factors"/>
    <property type="match status" value="1"/>
</dbReference>
<dbReference type="SUPFAM" id="SSF52343">
    <property type="entry name" value="Ferredoxin reductase-like, C-terminal NADP-linked domain"/>
    <property type="match status" value="1"/>
</dbReference>
<name>A0A4Z1DAS0_9ACTN</name>
<dbReference type="PANTHER" id="PTHR19384">
    <property type="entry name" value="NITRIC OXIDE SYNTHASE-RELATED"/>
    <property type="match status" value="1"/>
</dbReference>
<evidence type="ECO:0000313" key="17">
    <source>
        <dbReference type="Proteomes" id="UP000298159"/>
    </source>
</evidence>
<dbReference type="PROSITE" id="PS51384">
    <property type="entry name" value="FAD_FR"/>
    <property type="match status" value="1"/>
</dbReference>
<dbReference type="EC" id="1.14.14.1" evidence="12"/>
<dbReference type="GeneID" id="95447828"/>
<comment type="caution">
    <text evidence="16">The sequence shown here is derived from an EMBL/GenBank/DDBJ whole genome shotgun (WGS) entry which is preliminary data.</text>
</comment>
<dbReference type="InterPro" id="IPR023206">
    <property type="entry name" value="Bifunctional_P450_P450_red"/>
</dbReference>
<dbReference type="SUPFAM" id="SSF48264">
    <property type="entry name" value="Cytochrome P450"/>
    <property type="match status" value="1"/>
</dbReference>
<dbReference type="InterPro" id="IPR036396">
    <property type="entry name" value="Cyt_P450_sf"/>
</dbReference>
<dbReference type="Gene3D" id="3.40.50.80">
    <property type="entry name" value="Nucleotide-binding domain of ferredoxin-NADP reductase (FNR) module"/>
    <property type="match status" value="1"/>
</dbReference>
<dbReference type="Proteomes" id="UP000298159">
    <property type="component" value="Unassembled WGS sequence"/>
</dbReference>
<gene>
    <name evidence="16" type="ORF">E5083_09525</name>
</gene>
<evidence type="ECO:0000256" key="7">
    <source>
        <dbReference type="ARBA" id="ARBA00022827"/>
    </source>
</evidence>
<dbReference type="PROSITE" id="PS50902">
    <property type="entry name" value="FLAVODOXIN_LIKE"/>
    <property type="match status" value="1"/>
</dbReference>
<organism evidence="16 17">
    <name type="scientific">Streptomyces bauhiniae</name>
    <dbReference type="NCBI Taxonomy" id="2340725"/>
    <lineage>
        <taxon>Bacteria</taxon>
        <taxon>Bacillati</taxon>
        <taxon>Actinomycetota</taxon>
        <taxon>Actinomycetes</taxon>
        <taxon>Kitasatosporales</taxon>
        <taxon>Streptomycetaceae</taxon>
        <taxon>Streptomyces</taxon>
    </lineage>
</organism>
<dbReference type="InterPro" id="IPR017972">
    <property type="entry name" value="Cyt_P450_CS"/>
</dbReference>
<dbReference type="GO" id="GO:0020037">
    <property type="term" value="F:heme binding"/>
    <property type="evidence" value="ECO:0007669"/>
    <property type="project" value="UniProtKB-UniRule"/>
</dbReference>
<dbReference type="Pfam" id="PF00067">
    <property type="entry name" value="p450"/>
    <property type="match status" value="1"/>
</dbReference>
<evidence type="ECO:0000256" key="1">
    <source>
        <dbReference type="ARBA" id="ARBA00010018"/>
    </source>
</evidence>
<feature type="binding site" description="axial binding residue" evidence="13">
    <location>
        <position position="413"/>
    </location>
    <ligand>
        <name>heme</name>
        <dbReference type="ChEBI" id="CHEBI:30413"/>
    </ligand>
    <ligandPart>
        <name>Fe</name>
        <dbReference type="ChEBI" id="CHEBI:18248"/>
    </ligandPart>
</feature>
<protein>
    <recommendedName>
        <fullName evidence="12">Bifunctional cytochrome P450/NADPH--P450 reductase</fullName>
    </recommendedName>
    <domain>
        <recommendedName>
            <fullName evidence="12">Cytochrome P450</fullName>
            <ecNumber evidence="12">1.14.14.1</ecNumber>
        </recommendedName>
    </domain>
    <domain>
        <recommendedName>
            <fullName evidence="12">NADPH--cytochrome P450 reductase</fullName>
            <ecNumber evidence="12">1.6.2.4</ecNumber>
        </recommendedName>
    </domain>
</protein>
<comment type="similarity">
    <text evidence="1 12">In the N-terminal section; belongs to the cytochrome P450 family.</text>
</comment>
<evidence type="ECO:0000256" key="5">
    <source>
        <dbReference type="ARBA" id="ARBA00022643"/>
    </source>
</evidence>
<dbReference type="PRINTS" id="PR00371">
    <property type="entry name" value="FPNCR"/>
</dbReference>
<dbReference type="InterPro" id="IPR017927">
    <property type="entry name" value="FAD-bd_FR_type"/>
</dbReference>
<keyword evidence="5 12" id="KW-0288">FMN</keyword>
<keyword evidence="17" id="KW-1185">Reference proteome</keyword>
<dbReference type="Pfam" id="PF00175">
    <property type="entry name" value="NAD_binding_1"/>
    <property type="match status" value="1"/>
</dbReference>
<evidence type="ECO:0000313" key="16">
    <source>
        <dbReference type="EMBL" id="TGN79817.1"/>
    </source>
</evidence>
<keyword evidence="6 12" id="KW-0479">Metal-binding</keyword>
<keyword evidence="4 12" id="KW-0285">Flavoprotein</keyword>
<dbReference type="GO" id="GO:0070330">
    <property type="term" value="F:aromatase activity"/>
    <property type="evidence" value="ECO:0007669"/>
    <property type="project" value="UniProtKB-UniRule"/>
</dbReference>
<dbReference type="EMBL" id="SRRT01000002">
    <property type="protein sequence ID" value="TGN79817.1"/>
    <property type="molecule type" value="Genomic_DNA"/>
</dbReference>
<keyword evidence="11 12" id="KW-0503">Monooxygenase</keyword>
<comment type="cofactor">
    <cofactor evidence="12">
        <name>FAD</name>
        <dbReference type="ChEBI" id="CHEBI:57692"/>
    </cofactor>
    <cofactor evidence="12">
        <name>FMN</name>
        <dbReference type="ChEBI" id="CHEBI:58210"/>
    </cofactor>
</comment>
<keyword evidence="12" id="KW-0249">Electron transport</keyword>
<dbReference type="InterPro" id="IPR003097">
    <property type="entry name" value="CysJ-like_FAD-binding"/>
</dbReference>
<keyword evidence="10 12" id="KW-0408">Iron</keyword>
<feature type="domain" description="FAD-binding FR-type" evidence="15">
    <location>
        <begin position="671"/>
        <end position="919"/>
    </location>
</feature>
<keyword evidence="2 12" id="KW-0813">Transport</keyword>
<accession>A0A4Z1DAS0</accession>
<dbReference type="InterPro" id="IPR039261">
    <property type="entry name" value="FNR_nucleotide-bd"/>
</dbReference>
<dbReference type="FunFam" id="1.10.630.10:FF:000040">
    <property type="entry name" value="Bifunctional cytochrome P450/NADPH--P450 reductase"/>
    <property type="match status" value="1"/>
</dbReference>
<keyword evidence="8 12" id="KW-0521">NADP</keyword>
<dbReference type="InterPro" id="IPR008254">
    <property type="entry name" value="Flavodoxin/NO_synth"/>
</dbReference>
<dbReference type="Gene3D" id="1.10.630.10">
    <property type="entry name" value="Cytochrome P450"/>
    <property type="match status" value="1"/>
</dbReference>
<evidence type="ECO:0000256" key="4">
    <source>
        <dbReference type="ARBA" id="ARBA00022630"/>
    </source>
</evidence>
<feature type="domain" description="Flavodoxin-like" evidence="14">
    <location>
        <begin position="495"/>
        <end position="635"/>
    </location>
</feature>
<dbReference type="GO" id="GO:0010181">
    <property type="term" value="F:FMN binding"/>
    <property type="evidence" value="ECO:0007669"/>
    <property type="project" value="UniProtKB-UniRule"/>
</dbReference>
<evidence type="ECO:0000256" key="11">
    <source>
        <dbReference type="ARBA" id="ARBA00023033"/>
    </source>
</evidence>
<evidence type="ECO:0000256" key="10">
    <source>
        <dbReference type="ARBA" id="ARBA00023004"/>
    </source>
</evidence>
<evidence type="ECO:0000256" key="3">
    <source>
        <dbReference type="ARBA" id="ARBA00022617"/>
    </source>
</evidence>
<evidence type="ECO:0000259" key="14">
    <source>
        <dbReference type="PROSITE" id="PS50902"/>
    </source>
</evidence>
<evidence type="ECO:0000259" key="15">
    <source>
        <dbReference type="PROSITE" id="PS51384"/>
    </source>
</evidence>
<dbReference type="Gene3D" id="3.40.50.360">
    <property type="match status" value="1"/>
</dbReference>
<proteinExistence type="inferred from homology"/>
<dbReference type="SUPFAM" id="SSF63380">
    <property type="entry name" value="Riboflavin synthase domain-like"/>
    <property type="match status" value="1"/>
</dbReference>
<dbReference type="GO" id="GO:0050660">
    <property type="term" value="F:flavin adenine dinucleotide binding"/>
    <property type="evidence" value="ECO:0007669"/>
    <property type="project" value="TreeGrafter"/>
</dbReference>
<evidence type="ECO:0000256" key="2">
    <source>
        <dbReference type="ARBA" id="ARBA00022448"/>
    </source>
</evidence>
<dbReference type="PIRSF" id="PIRSF000209">
    <property type="entry name" value="Bifunctional_P450_P450R"/>
    <property type="match status" value="1"/>
</dbReference>
<evidence type="ECO:0000256" key="12">
    <source>
        <dbReference type="PIRNR" id="PIRNR000209"/>
    </source>
</evidence>
<dbReference type="CDD" id="cd11068">
    <property type="entry name" value="CYP120A1"/>
    <property type="match status" value="1"/>
</dbReference>
<evidence type="ECO:0000256" key="13">
    <source>
        <dbReference type="PIRSR" id="PIRSR000209-1"/>
    </source>
</evidence>
<dbReference type="CDD" id="cd06206">
    <property type="entry name" value="bifunctional_CYPOR"/>
    <property type="match status" value="1"/>
</dbReference>
<dbReference type="Pfam" id="PF00667">
    <property type="entry name" value="FAD_binding_1"/>
    <property type="match status" value="1"/>
</dbReference>
<dbReference type="Gene3D" id="1.20.990.10">
    <property type="entry name" value="NADPH-cytochrome p450 Reductase, Chain A, domain 3"/>
    <property type="match status" value="1"/>
</dbReference>
<dbReference type="RefSeq" id="WP_135785145.1">
    <property type="nucleotide sequence ID" value="NZ_SRRT01000002.1"/>
</dbReference>
<dbReference type="InterPro" id="IPR017938">
    <property type="entry name" value="Riboflavin_synthase-like_b-brl"/>
</dbReference>
<dbReference type="InterPro" id="IPR001709">
    <property type="entry name" value="Flavoprot_Pyr_Nucl_cyt_Rdtase"/>
</dbReference>
<evidence type="ECO:0000256" key="6">
    <source>
        <dbReference type="ARBA" id="ARBA00022723"/>
    </source>
</evidence>
<dbReference type="EC" id="1.6.2.4" evidence="12"/>
<dbReference type="InterPro" id="IPR029039">
    <property type="entry name" value="Flavoprotein-like_sf"/>
</dbReference>
<dbReference type="InterPro" id="IPR001128">
    <property type="entry name" value="Cyt_P450"/>
</dbReference>
<sequence>MTTHPAANLEANLRIPPSSNGVPILGRPQIPDTNPVAYFAEQSEQFPEGLFSVDLAGQENVFVYDPDLVTEFCDETRFGKPIFAPLSHVRDYTGAGLFTAGDDEEVWGMAHRILMPAFSQRAMKGYFGQMLEIAQNLVGKWERKEGEPVKITDDYTRLTLDTIAQSGFGYRFGSFEKEELHPFLNALLESLIESMRRTQELPEMTALRVEDGKRYHENIALMRDLVESVIKERREGEDGSADDLLGLMLEATDPETGKPLDDENVRDQVVTFLIAGHETTSGLLSFATYSLMRNPHVLAQAYAEVDRLLPGDTVPDYDTIMKMDVIPRVLEETLRLWAPIPQIIKAPMKDTVIGGKYELKAGTQTALLMGPLHTHPKAWDRPHEFDIDRWLPENRAQHHPHAYKPFGNGRRACIGRQFALTEARLALALVLQKFKFSDTTDYQMDVREALTRKPGDFELVVRRRQEHERAVFSVASLDSHEEQRQAQVSGVGVNLTVAYGSSLGSCEDLARTIADRGERSGFGTTLMSLDDLGEHLPTEGLLVVVAASYNGKAPDNAQRFDGLLAAGLPEDALSDVRFALLGAGNTQWVATYQAFPKRIEEGLLAAGATPVVERGIADAAGDFDGMASRWMDTLWATLAEEYAADTSEDSGPRYQVRLLSESDVRPAIVSEQAYPLTVVANEELVADATGLWDFGIEPPRPSAKSLTFELPDGVTYDTGNHLAVFAKNEPALVERALRRFGVDSDQVLRLDQPAGGRTHLPVGIPVTAGILLTEFLELQDVATRSQIQTLAEYTQCPWTQPQLRAYTADTEEAEERYREEILGKRVSVLGLLERFEAVELPLAVFLEMTGPIRPRFYSISSAPSANPRHVRLTVGLLEGPALSGDGQYRGTCSSYLAGLEPGDVVYGYVRVPSPAFAPPADPATPLILIGPGTGIAPLRGFLEERARQHADGTRVGLSQVFVGCRHPEHDYFYKQEMQDWERAGIAQIHTAFSAVTGHPARFVQNALAGAADTVWQAIQDGAYVYVCGDGRRMAPAVREALAAIHRQKTGGDDEAAQQWLAQLESDERYQQDVFA</sequence>
<keyword evidence="9 12" id="KW-0560">Oxidoreductase</keyword>
<dbReference type="GO" id="GO:0005829">
    <property type="term" value="C:cytosol"/>
    <property type="evidence" value="ECO:0007669"/>
    <property type="project" value="TreeGrafter"/>
</dbReference>
<dbReference type="PROSITE" id="PS00086">
    <property type="entry name" value="CYTOCHROME_P450"/>
    <property type="match status" value="1"/>
</dbReference>
<comment type="catalytic activity">
    <reaction evidence="12">
        <text>2 oxidized [cytochrome P450] + NADPH = 2 reduced [cytochrome P450] + NADP(+) + H(+)</text>
        <dbReference type="Rhea" id="RHEA:24040"/>
        <dbReference type="Rhea" id="RHEA-COMP:14627"/>
        <dbReference type="Rhea" id="RHEA-COMP:14628"/>
        <dbReference type="ChEBI" id="CHEBI:15378"/>
        <dbReference type="ChEBI" id="CHEBI:55376"/>
        <dbReference type="ChEBI" id="CHEBI:57783"/>
        <dbReference type="ChEBI" id="CHEBI:58349"/>
        <dbReference type="ChEBI" id="CHEBI:60344"/>
        <dbReference type="EC" id="1.6.2.4"/>
    </reaction>
</comment>
<dbReference type="InterPro" id="IPR001433">
    <property type="entry name" value="OxRdtase_FAD/NAD-bd"/>
</dbReference>
<comment type="catalytic activity">
    <reaction evidence="12">
        <text>an organic molecule + reduced [NADPH--hemoprotein reductase] + O2 = an alcohol + oxidized [NADPH--hemoprotein reductase] + H2O + H(+)</text>
        <dbReference type="Rhea" id="RHEA:17149"/>
        <dbReference type="Rhea" id="RHEA-COMP:11964"/>
        <dbReference type="Rhea" id="RHEA-COMP:11965"/>
        <dbReference type="ChEBI" id="CHEBI:15377"/>
        <dbReference type="ChEBI" id="CHEBI:15378"/>
        <dbReference type="ChEBI" id="CHEBI:15379"/>
        <dbReference type="ChEBI" id="CHEBI:30879"/>
        <dbReference type="ChEBI" id="CHEBI:57618"/>
        <dbReference type="ChEBI" id="CHEBI:58210"/>
        <dbReference type="ChEBI" id="CHEBI:142491"/>
        <dbReference type="EC" id="1.14.14.1"/>
    </reaction>
</comment>
<dbReference type="AlphaFoldDB" id="A0A4Z1DAS0"/>
<evidence type="ECO:0000256" key="9">
    <source>
        <dbReference type="ARBA" id="ARBA00023002"/>
    </source>
</evidence>
<keyword evidence="7 12" id="KW-0274">FAD</keyword>
<dbReference type="GO" id="GO:0003958">
    <property type="term" value="F:NADPH-hemoprotein reductase activity"/>
    <property type="evidence" value="ECO:0007669"/>
    <property type="project" value="UniProtKB-UniRule"/>
</dbReference>